<reference evidence="2 3" key="1">
    <citation type="submission" date="2020-04" db="EMBL/GenBank/DDBJ databases">
        <authorList>
            <person name="Wallbank WR R."/>
            <person name="Pardo Diaz C."/>
            <person name="Kozak K."/>
            <person name="Martin S."/>
            <person name="Jiggins C."/>
            <person name="Moest M."/>
            <person name="Warren A I."/>
            <person name="Byers J.R.P. K."/>
            <person name="Montejo-Kovacevich G."/>
            <person name="Yen C E."/>
        </authorList>
    </citation>
    <scope>NUCLEOTIDE SEQUENCE [LARGE SCALE GENOMIC DNA]</scope>
</reference>
<evidence type="ECO:0000313" key="2">
    <source>
        <dbReference type="EMBL" id="CAB3229363.1"/>
    </source>
</evidence>
<organism evidence="2 3">
    <name type="scientific">Arctia plantaginis</name>
    <name type="common">Wood tiger moth</name>
    <name type="synonym">Phalaena plantaginis</name>
    <dbReference type="NCBI Taxonomy" id="874455"/>
    <lineage>
        <taxon>Eukaryota</taxon>
        <taxon>Metazoa</taxon>
        <taxon>Ecdysozoa</taxon>
        <taxon>Arthropoda</taxon>
        <taxon>Hexapoda</taxon>
        <taxon>Insecta</taxon>
        <taxon>Pterygota</taxon>
        <taxon>Neoptera</taxon>
        <taxon>Endopterygota</taxon>
        <taxon>Lepidoptera</taxon>
        <taxon>Glossata</taxon>
        <taxon>Ditrysia</taxon>
        <taxon>Noctuoidea</taxon>
        <taxon>Erebidae</taxon>
        <taxon>Arctiinae</taxon>
        <taxon>Arctia</taxon>
    </lineage>
</organism>
<evidence type="ECO:0000256" key="1">
    <source>
        <dbReference type="SAM" id="SignalP"/>
    </source>
</evidence>
<evidence type="ECO:0000313" key="3">
    <source>
        <dbReference type="Proteomes" id="UP000494256"/>
    </source>
</evidence>
<dbReference type="Proteomes" id="UP000494256">
    <property type="component" value="Unassembled WGS sequence"/>
</dbReference>
<comment type="caution">
    <text evidence="2">The sequence shown here is derived from an EMBL/GenBank/DDBJ whole genome shotgun (WGS) entry which is preliminary data.</text>
</comment>
<proteinExistence type="predicted"/>
<sequence length="91" mass="10141">MKIFVVLLVLCVAEIHCGLVNNLIENKDNKKPDLINKIVQNLENGTTIIEDAFGSRHKANQTTAEDKKLKDGLPLVIDDVCVIEDDPKRCV</sequence>
<keyword evidence="1" id="KW-0732">Signal</keyword>
<feature type="chain" id="PRO_5035820744" evidence="1">
    <location>
        <begin position="18"/>
        <end position="91"/>
    </location>
</feature>
<gene>
    <name evidence="2" type="ORF">APLA_LOCUS4000</name>
</gene>
<feature type="signal peptide" evidence="1">
    <location>
        <begin position="1"/>
        <end position="17"/>
    </location>
</feature>
<dbReference type="OrthoDB" id="10350965at2759"/>
<dbReference type="AlphaFoldDB" id="A0A8S0Z8Q6"/>
<name>A0A8S0Z8Q6_ARCPL</name>
<dbReference type="EMBL" id="CADEBD010000286">
    <property type="protein sequence ID" value="CAB3229363.1"/>
    <property type="molecule type" value="Genomic_DNA"/>
</dbReference>
<protein>
    <submittedName>
        <fullName evidence="2">Uncharacterized protein</fullName>
    </submittedName>
</protein>
<accession>A0A8S0Z8Q6</accession>